<name>A0A5Q0H9C5_SACSY</name>
<reference evidence="8" key="1">
    <citation type="journal article" date="2021" name="Curr. Microbiol.">
        <title>Complete genome of nocamycin-producing strain Saccharothrix syringae NRRL B-16468 reveals the biosynthetic potential for secondary metabolites.</title>
        <authorList>
            <person name="Mo X."/>
            <person name="Yang S."/>
        </authorList>
    </citation>
    <scope>NUCLEOTIDE SEQUENCE [LARGE SCALE GENOMIC DNA]</scope>
    <source>
        <strain evidence="8">ATCC 51364 / DSM 43886 / JCM 6844 / KCTC 9398 / NBRC 14523 / NRRL B-16468 / INA 2240</strain>
    </source>
</reference>
<feature type="signal peptide" evidence="6">
    <location>
        <begin position="1"/>
        <end position="20"/>
    </location>
</feature>
<evidence type="ECO:0000313" key="8">
    <source>
        <dbReference type="Proteomes" id="UP000325787"/>
    </source>
</evidence>
<comment type="similarity">
    <text evidence="1">Belongs to the peptidase S1 family.</text>
</comment>
<dbReference type="OrthoDB" id="8781117at2"/>
<proteinExistence type="inferred from homology"/>
<dbReference type="GO" id="GO:0006508">
    <property type="term" value="P:proteolysis"/>
    <property type="evidence" value="ECO:0007669"/>
    <property type="project" value="UniProtKB-KW"/>
</dbReference>
<dbReference type="EMBL" id="CP034550">
    <property type="protein sequence ID" value="QFZ22837.1"/>
    <property type="molecule type" value="Genomic_DNA"/>
</dbReference>
<keyword evidence="4" id="KW-0720">Serine protease</keyword>
<keyword evidence="5" id="KW-1015">Disulfide bond</keyword>
<keyword evidence="6" id="KW-0732">Signal</keyword>
<evidence type="ECO:0000256" key="6">
    <source>
        <dbReference type="SAM" id="SignalP"/>
    </source>
</evidence>
<dbReference type="RefSeq" id="WP_033431523.1">
    <property type="nucleotide sequence ID" value="NZ_CP034550.1"/>
</dbReference>
<dbReference type="PRINTS" id="PR00861">
    <property type="entry name" value="ALYTICPTASE"/>
</dbReference>
<dbReference type="InterPro" id="IPR009003">
    <property type="entry name" value="Peptidase_S1_PA"/>
</dbReference>
<protein>
    <submittedName>
        <fullName evidence="7">Peptidase S1</fullName>
    </submittedName>
</protein>
<dbReference type="SUPFAM" id="SSF50494">
    <property type="entry name" value="Trypsin-like serine proteases"/>
    <property type="match status" value="1"/>
</dbReference>
<evidence type="ECO:0000313" key="7">
    <source>
        <dbReference type="EMBL" id="QFZ22837.1"/>
    </source>
</evidence>
<evidence type="ECO:0000256" key="4">
    <source>
        <dbReference type="ARBA" id="ARBA00022825"/>
    </source>
</evidence>
<evidence type="ECO:0000256" key="2">
    <source>
        <dbReference type="ARBA" id="ARBA00022670"/>
    </source>
</evidence>
<sequence length="206" mass="20637">MRTLLIALALLLGAAIPASAAPVPLEAGTPLTAPSSANRCANGYNVRGYLLVPPNCAPVGAVVSGPGGIDVGAVVAVRETYSVVRITNTTAWVQRPTIAGRTGVVTGSAETPVGGAVCAVGRSSGLRCGTVQARNVTVNFPTGTVSGLTRTTLCTDPGETWKPVFTGSQAQGHVLGGSGNCSTGGTSLFYPVNRILAENGFTLVTG</sequence>
<dbReference type="KEGG" id="ssyi:EKG83_40260"/>
<evidence type="ECO:0000256" key="1">
    <source>
        <dbReference type="ARBA" id="ARBA00007664"/>
    </source>
</evidence>
<evidence type="ECO:0000256" key="5">
    <source>
        <dbReference type="ARBA" id="ARBA00023157"/>
    </source>
</evidence>
<dbReference type="GO" id="GO:0004252">
    <property type="term" value="F:serine-type endopeptidase activity"/>
    <property type="evidence" value="ECO:0007669"/>
    <property type="project" value="InterPro"/>
</dbReference>
<keyword evidence="3" id="KW-0378">Hydrolase</keyword>
<gene>
    <name evidence="7" type="ORF">EKG83_40260</name>
</gene>
<accession>A0A5Q0H9C5</accession>
<dbReference type="InterPro" id="IPR043504">
    <property type="entry name" value="Peptidase_S1_PA_chymotrypsin"/>
</dbReference>
<keyword evidence="8" id="KW-1185">Reference proteome</keyword>
<dbReference type="CDD" id="cd21112">
    <property type="entry name" value="alphaLP-like"/>
    <property type="match status" value="1"/>
</dbReference>
<keyword evidence="2" id="KW-0645">Protease</keyword>
<dbReference type="AlphaFoldDB" id="A0A5Q0H9C5"/>
<evidence type="ECO:0000256" key="3">
    <source>
        <dbReference type="ARBA" id="ARBA00022801"/>
    </source>
</evidence>
<feature type="chain" id="PRO_5025026466" evidence="6">
    <location>
        <begin position="21"/>
        <end position="206"/>
    </location>
</feature>
<dbReference type="InterPro" id="IPR001316">
    <property type="entry name" value="Pept_S1A_streptogrisin"/>
</dbReference>
<dbReference type="Proteomes" id="UP000325787">
    <property type="component" value="Chromosome"/>
</dbReference>
<organism evidence="7 8">
    <name type="scientific">Saccharothrix syringae</name>
    <name type="common">Nocardiopsis syringae</name>
    <dbReference type="NCBI Taxonomy" id="103733"/>
    <lineage>
        <taxon>Bacteria</taxon>
        <taxon>Bacillati</taxon>
        <taxon>Actinomycetota</taxon>
        <taxon>Actinomycetes</taxon>
        <taxon>Pseudonocardiales</taxon>
        <taxon>Pseudonocardiaceae</taxon>
        <taxon>Saccharothrix</taxon>
    </lineage>
</organism>
<dbReference type="Gene3D" id="2.40.10.10">
    <property type="entry name" value="Trypsin-like serine proteases"/>
    <property type="match status" value="2"/>
</dbReference>